<evidence type="ECO:0000256" key="1">
    <source>
        <dbReference type="SAM" id="SignalP"/>
    </source>
</evidence>
<sequence length="708" mass="82437">MLSKSKRRRLTFLALLVSCLIILIIVNEPPRQDKTTWIPLLKPFNMSLKIKPTNEETSQDSNYTEPKRIWVIIAVLTPPDSSMVKFCQDTRWRVIIIGDDVYRFLWGKTRCIFHGRRDQRGLNFDSVKYIGTIENLPPRKNVAFLYAISQGADIICDMDKADVNVLQNIDLDRKWYMLLKNISVFNPLDHFAYTSSNYKSFTYEIVEDVALTIQTVMPYVNYEKSLENNVTFQFFDHEAPPIVVSSGTLLQFVPISRIYHKTSFWSAVSFSKSSSVDAMCHSQWQQRLIWEIGGTYIVHPSQHQGYPQNELKDKPLAPDCSQYLISWTCPQNLRLTNCMEELSKDVKTFTNISLDVLLSWIKDLHHLNYVVPSRSNIGSGASRYTIAESSRVQLTYSPKVLHSQTLMDKKRDFLESICEDSSIYTAKSDRYKRRVVDDVLLLVVFNLPFYKYVQWIHNMYSLKYSTMAYCGDSKELFLTATEHLNYSLTFIEEDVSAGFYIYQCVSAAIKIGYNVSGILMLSDDVLLNTWKTDELPKDRPWLHQVYTLHRDQSHNWYNWRQPWGQKAFKSVWQELTDLSKNSTAVKNSFGNFERRLQVISKSETGLCFGFEDIVYLPQRIFNEFVFFGDLFAKHKVFLEIALATLLVGLVENEELVMLPGSYLWDNDRTNYERFFNVSHIFMHPFKLGVESKKLAGLEFLCHTYIPYL</sequence>
<feature type="chain" id="PRO_5042838255" evidence="1">
    <location>
        <begin position="28"/>
        <end position="708"/>
    </location>
</feature>
<keyword evidence="3" id="KW-1185">Reference proteome</keyword>
<comment type="caution">
    <text evidence="2">The sequence shown here is derived from an EMBL/GenBank/DDBJ whole genome shotgun (WGS) entry which is preliminary data.</text>
</comment>
<gene>
    <name evidence="2" type="ORF">SNE40_004983</name>
</gene>
<dbReference type="PANTHER" id="PTHR31362:SF0">
    <property type="entry name" value="EXOSTOSIN DOMAIN-CONTAINING PROTEIN-RELATED"/>
    <property type="match status" value="1"/>
</dbReference>
<dbReference type="Proteomes" id="UP001347796">
    <property type="component" value="Unassembled WGS sequence"/>
</dbReference>
<feature type="signal peptide" evidence="1">
    <location>
        <begin position="1"/>
        <end position="27"/>
    </location>
</feature>
<organism evidence="2 3">
    <name type="scientific">Patella caerulea</name>
    <name type="common">Rayed Mediterranean limpet</name>
    <dbReference type="NCBI Taxonomy" id="87958"/>
    <lineage>
        <taxon>Eukaryota</taxon>
        <taxon>Metazoa</taxon>
        <taxon>Spiralia</taxon>
        <taxon>Lophotrochozoa</taxon>
        <taxon>Mollusca</taxon>
        <taxon>Gastropoda</taxon>
        <taxon>Patellogastropoda</taxon>
        <taxon>Patelloidea</taxon>
        <taxon>Patellidae</taxon>
        <taxon>Patella</taxon>
    </lineage>
</organism>
<reference evidence="2 3" key="1">
    <citation type="submission" date="2024-01" db="EMBL/GenBank/DDBJ databases">
        <title>The genome of the rayed Mediterranean limpet Patella caerulea (Linnaeus, 1758).</title>
        <authorList>
            <person name="Anh-Thu Weber A."/>
            <person name="Halstead-Nussloch G."/>
        </authorList>
    </citation>
    <scope>NUCLEOTIDE SEQUENCE [LARGE SCALE GENOMIC DNA]</scope>
    <source>
        <strain evidence="2">AATW-2023a</strain>
        <tissue evidence="2">Whole specimen</tissue>
    </source>
</reference>
<keyword evidence="1" id="KW-0732">Signal</keyword>
<evidence type="ECO:0000313" key="2">
    <source>
        <dbReference type="EMBL" id="KAK6188903.1"/>
    </source>
</evidence>
<dbReference type="InterPro" id="IPR005049">
    <property type="entry name" value="STL-like"/>
</dbReference>
<accession>A0AAN8Q689</accession>
<dbReference type="EMBL" id="JAZGQO010000003">
    <property type="protein sequence ID" value="KAK6188903.1"/>
    <property type="molecule type" value="Genomic_DNA"/>
</dbReference>
<name>A0AAN8Q689_PATCE</name>
<protein>
    <submittedName>
        <fullName evidence="2">Uncharacterized protein</fullName>
    </submittedName>
</protein>
<dbReference type="AlphaFoldDB" id="A0AAN8Q689"/>
<evidence type="ECO:0000313" key="3">
    <source>
        <dbReference type="Proteomes" id="UP001347796"/>
    </source>
</evidence>
<proteinExistence type="predicted"/>
<dbReference type="PANTHER" id="PTHR31362">
    <property type="entry name" value="GLYCOSYLTRANSFERASE STELLO1-RELATED"/>
    <property type="match status" value="1"/>
</dbReference>
<dbReference type="Pfam" id="PF03385">
    <property type="entry name" value="STELLO"/>
    <property type="match status" value="1"/>
</dbReference>